<dbReference type="KEGG" id="rme:Rmet_6490"/>
<dbReference type="Proteomes" id="UP000002429">
    <property type="component" value="Chromosome"/>
</dbReference>
<feature type="compositionally biased region" description="Low complexity" evidence="1">
    <location>
        <begin position="24"/>
        <end position="40"/>
    </location>
</feature>
<gene>
    <name evidence="2" type="ordered locus">Rmet_6490</name>
</gene>
<evidence type="ECO:0000256" key="1">
    <source>
        <dbReference type="SAM" id="MobiDB-lite"/>
    </source>
</evidence>
<reference evidence="3" key="1">
    <citation type="journal article" date="2010" name="PLoS ONE">
        <title>The complete genome sequence of Cupriavidus metallidurans strain CH34, a master survivalist in harsh and anthropogenic environments.</title>
        <authorList>
            <person name="Janssen P.J."/>
            <person name="Van Houdt R."/>
            <person name="Moors H."/>
            <person name="Monsieurs P."/>
            <person name="Morin N."/>
            <person name="Michaux A."/>
            <person name="Benotmane M.A."/>
            <person name="Leys N."/>
            <person name="Vallaeys T."/>
            <person name="Lapidus A."/>
            <person name="Monchy S."/>
            <person name="Medigue C."/>
            <person name="Taghavi S."/>
            <person name="McCorkle S."/>
            <person name="Dunn J."/>
            <person name="van der Lelie D."/>
            <person name="Mergeay M."/>
        </authorList>
    </citation>
    <scope>NUCLEOTIDE SEQUENCE [LARGE SCALE GENOMIC DNA]</scope>
    <source>
        <strain evidence="3">ATCC 43123 / DSM 2839 / NBRC 102507 / CH34</strain>
    </source>
</reference>
<dbReference type="HOGENOM" id="CLU_1915340_0_0_4"/>
<name>D3DXS8_CUPMC</name>
<organism evidence="2 3">
    <name type="scientific">Cupriavidus metallidurans (strain ATCC 43123 / DSM 2839 / NBRC 102507 / CH34)</name>
    <name type="common">Ralstonia metallidurans</name>
    <dbReference type="NCBI Taxonomy" id="266264"/>
    <lineage>
        <taxon>Bacteria</taxon>
        <taxon>Pseudomonadati</taxon>
        <taxon>Pseudomonadota</taxon>
        <taxon>Betaproteobacteria</taxon>
        <taxon>Burkholderiales</taxon>
        <taxon>Burkholderiaceae</taxon>
        <taxon>Cupriavidus</taxon>
    </lineage>
</organism>
<keyword evidence="3" id="KW-1185">Reference proteome</keyword>
<proteinExistence type="predicted"/>
<sequence>MCLTSVARESQAALLRQIRDMPRASGQSGAAHGAAAPTHLSHLRRRSPSRYRNAIGGAFAGNVGWHKLRVNCDARIYRRCGTDNGLERQGTVHQLSACTGKAQSKSSFILASNLGFGLGRHRFAHAGRFEFR</sequence>
<feature type="region of interest" description="Disordered" evidence="1">
    <location>
        <begin position="23"/>
        <end position="46"/>
    </location>
</feature>
<dbReference type="AlphaFoldDB" id="D3DXS8"/>
<evidence type="ECO:0000313" key="2">
    <source>
        <dbReference type="EMBL" id="ADC45098.1"/>
    </source>
</evidence>
<protein>
    <submittedName>
        <fullName evidence="2">Uncharacterized protein</fullName>
    </submittedName>
</protein>
<dbReference type="STRING" id="266264.Rmet_6490"/>
<evidence type="ECO:0000313" key="3">
    <source>
        <dbReference type="Proteomes" id="UP000002429"/>
    </source>
</evidence>
<dbReference type="EMBL" id="CP000352">
    <property type="protein sequence ID" value="ADC45098.1"/>
    <property type="molecule type" value="Genomic_DNA"/>
</dbReference>
<accession>D3DXS8</accession>